<name>A0A365PY92_9GAMM</name>
<comment type="caution">
    <text evidence="1">The sequence shown here is derived from an EMBL/GenBank/DDBJ whole genome shotgun (WGS) entry which is preliminary data.</text>
</comment>
<sequence length="188" mass="21280">MEHSMELNDDNLVYLDLEFVSRKYEELVGANPHEKITKQEGASAGLKAFFATAGLSTQESRSYSITSRQMLHALWPGILDNYDDFGAFENYKGTRIAWMKGDLTLGEWRDSEKREPGYEFYQLIHNSQRTAFLADPSYFSAGFSKIFGASPALKGNVGIPVMCLARVMWHVDDARNFVACPYVIVESR</sequence>
<dbReference type="EMBL" id="QNTV01000003">
    <property type="protein sequence ID" value="RBA60478.1"/>
    <property type="molecule type" value="Genomic_DNA"/>
</dbReference>
<organism evidence="1 2">
    <name type="scientific">Stutzerimonas zhaodongensis</name>
    <dbReference type="NCBI Taxonomy" id="1176257"/>
    <lineage>
        <taxon>Bacteria</taxon>
        <taxon>Pseudomonadati</taxon>
        <taxon>Pseudomonadota</taxon>
        <taxon>Gammaproteobacteria</taxon>
        <taxon>Pseudomonadales</taxon>
        <taxon>Pseudomonadaceae</taxon>
        <taxon>Stutzerimonas</taxon>
    </lineage>
</organism>
<accession>A0A365PY92</accession>
<dbReference type="AlphaFoldDB" id="A0A365PY92"/>
<evidence type="ECO:0000313" key="2">
    <source>
        <dbReference type="Proteomes" id="UP000252554"/>
    </source>
</evidence>
<dbReference type="Proteomes" id="UP000252554">
    <property type="component" value="Unassembled WGS sequence"/>
</dbReference>
<proteinExistence type="predicted"/>
<evidence type="ECO:0000313" key="1">
    <source>
        <dbReference type="EMBL" id="RBA60478.1"/>
    </source>
</evidence>
<reference evidence="1 2" key="1">
    <citation type="submission" date="2018-06" db="EMBL/GenBank/DDBJ databases">
        <title>Whole genome sequencing of four bacterial strains from South Shetland trench revealing bio-synthetic gene clusters.</title>
        <authorList>
            <person name="Abdel-Mageed W.M."/>
            <person name="Lehri B."/>
            <person name="Jarmusch S.A."/>
            <person name="Miranda K."/>
            <person name="Goodfellow M."/>
            <person name="Jaspars M."/>
            <person name="Karlyshev A.V."/>
        </authorList>
    </citation>
    <scope>NUCLEOTIDE SEQUENCE [LARGE SCALE GENOMIC DNA]</scope>
    <source>
        <strain evidence="1 2">SST2</strain>
    </source>
</reference>
<protein>
    <submittedName>
        <fullName evidence="1">Uncharacterized protein</fullName>
    </submittedName>
</protein>
<gene>
    <name evidence="1" type="ORF">DQ403_07185</name>
</gene>